<evidence type="ECO:0000313" key="1">
    <source>
        <dbReference type="EMBL" id="MBP2358357.1"/>
    </source>
</evidence>
<comment type="caution">
    <text evidence="1">The sequence shown here is derived from an EMBL/GenBank/DDBJ whole genome shotgun (WGS) entry which is preliminary data.</text>
</comment>
<dbReference type="Proteomes" id="UP001519311">
    <property type="component" value="Unassembled WGS sequence"/>
</dbReference>
<name>A0ABS4V374_9ACTN</name>
<reference evidence="1 2" key="1">
    <citation type="submission" date="2021-03" db="EMBL/GenBank/DDBJ databases">
        <title>Sequencing the genomes of 1000 actinobacteria strains.</title>
        <authorList>
            <person name="Klenk H.-P."/>
        </authorList>
    </citation>
    <scope>NUCLEOTIDE SEQUENCE [LARGE SCALE GENOMIC DNA]</scope>
    <source>
        <strain evidence="1 2">DSM 40843</strain>
    </source>
</reference>
<dbReference type="SUPFAM" id="SSF160631">
    <property type="entry name" value="SMI1/KNR4-like"/>
    <property type="match status" value="1"/>
</dbReference>
<accession>A0ABS4V374</accession>
<organism evidence="1 2">
    <name type="scientific">Streptomyces clavifer</name>
    <dbReference type="NCBI Taxonomy" id="68188"/>
    <lineage>
        <taxon>Bacteria</taxon>
        <taxon>Bacillati</taxon>
        <taxon>Actinomycetota</taxon>
        <taxon>Actinomycetes</taxon>
        <taxon>Kitasatosporales</taxon>
        <taxon>Streptomycetaceae</taxon>
        <taxon>Streptomyces</taxon>
    </lineage>
</organism>
<proteinExistence type="predicted"/>
<dbReference type="EMBL" id="JAGINS010000001">
    <property type="protein sequence ID" value="MBP2358357.1"/>
    <property type="molecule type" value="Genomic_DNA"/>
</dbReference>
<sequence>MRELVTQVVAERVKEYFADSPVGASPRPVIRPPAEPGALAELEHRSTQSLEAGYREFLLLTDGLEGFPLLLLGCRDWQPGGMGEAAEEFRRTVLDSEPEDVGVPPGTLLFPVAVNGDRSQGIFLIDTAGPAEERFWWTGEGDSFFFAGFADVLGFLTDAGSCNPKQSLSS</sequence>
<evidence type="ECO:0000313" key="2">
    <source>
        <dbReference type="Proteomes" id="UP001519311"/>
    </source>
</evidence>
<gene>
    <name evidence="1" type="ORF">JOF59_000757</name>
</gene>
<dbReference type="InterPro" id="IPR037883">
    <property type="entry name" value="Knr4/Smi1-like_sf"/>
</dbReference>
<keyword evidence="2" id="KW-1185">Reference proteome</keyword>
<dbReference type="RefSeq" id="WP_209469505.1">
    <property type="nucleotide sequence ID" value="NZ_BMWJ01000002.1"/>
</dbReference>
<evidence type="ECO:0008006" key="3">
    <source>
        <dbReference type="Google" id="ProtNLM"/>
    </source>
</evidence>
<protein>
    <recommendedName>
        <fullName evidence="3">Knr4/Smi1-like domain-containing protein</fullName>
    </recommendedName>
</protein>